<feature type="compositionally biased region" description="Acidic residues" evidence="1">
    <location>
        <begin position="119"/>
        <end position="128"/>
    </location>
</feature>
<feature type="compositionally biased region" description="Basic residues" evidence="1">
    <location>
        <begin position="102"/>
        <end position="114"/>
    </location>
</feature>
<keyword evidence="3" id="KW-1185">Reference proteome</keyword>
<evidence type="ECO:0000313" key="3">
    <source>
        <dbReference type="Proteomes" id="UP000027730"/>
    </source>
</evidence>
<gene>
    <name evidence="2" type="ORF">M436DRAFT_48053</name>
</gene>
<dbReference type="Proteomes" id="UP000027730">
    <property type="component" value="Unassembled WGS sequence"/>
</dbReference>
<dbReference type="AlphaFoldDB" id="A0A074XCQ4"/>
<dbReference type="GeneID" id="25410813"/>
<name>A0A074XCQ4_9PEZI</name>
<evidence type="ECO:0000313" key="2">
    <source>
        <dbReference type="EMBL" id="KEQ72411.1"/>
    </source>
</evidence>
<accession>A0A074XCQ4</accession>
<evidence type="ECO:0000256" key="1">
    <source>
        <dbReference type="SAM" id="MobiDB-lite"/>
    </source>
</evidence>
<feature type="compositionally biased region" description="Basic and acidic residues" evidence="1">
    <location>
        <begin position="61"/>
        <end position="70"/>
    </location>
</feature>
<feature type="compositionally biased region" description="Low complexity" evidence="1">
    <location>
        <begin position="71"/>
        <end position="93"/>
    </location>
</feature>
<proteinExistence type="predicted"/>
<dbReference type="HOGENOM" id="CLU_1834776_0_0_1"/>
<protein>
    <submittedName>
        <fullName evidence="2">Uncharacterized protein</fullName>
    </submittedName>
</protein>
<dbReference type="EMBL" id="KL584711">
    <property type="protein sequence ID" value="KEQ72411.1"/>
    <property type="molecule type" value="Genomic_DNA"/>
</dbReference>
<dbReference type="RefSeq" id="XP_013426524.1">
    <property type="nucleotide sequence ID" value="XM_013571070.1"/>
</dbReference>
<dbReference type="OrthoDB" id="4828117at2759"/>
<feature type="region of interest" description="Disordered" evidence="1">
    <location>
        <begin position="61"/>
        <end position="140"/>
    </location>
</feature>
<sequence>MPADWKSIENIERLCAAIIASNGGKVDNQAVARYFNETFDAIENRTRLYKKAAQKLVEEAEAAGRMDQNMKKSAAGGSKKSTATPKKGTAATPDSAAVKSGRVTKRAPKTPSKLKRAETDDEDEDEEMTGTAPAVKDEEV</sequence>
<reference evidence="2 3" key="1">
    <citation type="journal article" date="2014" name="BMC Genomics">
        <title>Genome sequencing of four Aureobasidium pullulans varieties: biotechnological potential, stress tolerance, and description of new species.</title>
        <authorList>
            <person name="Gostin Ar C."/>
            <person name="Ohm R.A."/>
            <person name="Kogej T."/>
            <person name="Sonjak S."/>
            <person name="Turk M."/>
            <person name="Zajc J."/>
            <person name="Zalar P."/>
            <person name="Grube M."/>
            <person name="Sun H."/>
            <person name="Han J."/>
            <person name="Sharma A."/>
            <person name="Chiniquy J."/>
            <person name="Ngan C.Y."/>
            <person name="Lipzen A."/>
            <person name="Barry K."/>
            <person name="Grigoriev I.V."/>
            <person name="Gunde-Cimerman N."/>
        </authorList>
    </citation>
    <scope>NUCLEOTIDE SEQUENCE [LARGE SCALE GENOMIC DNA]</scope>
    <source>
        <strain evidence="2 3">CBS 147.97</strain>
    </source>
</reference>
<organism evidence="2 3">
    <name type="scientific">Aureobasidium namibiae CBS 147.97</name>
    <dbReference type="NCBI Taxonomy" id="1043004"/>
    <lineage>
        <taxon>Eukaryota</taxon>
        <taxon>Fungi</taxon>
        <taxon>Dikarya</taxon>
        <taxon>Ascomycota</taxon>
        <taxon>Pezizomycotina</taxon>
        <taxon>Dothideomycetes</taxon>
        <taxon>Dothideomycetidae</taxon>
        <taxon>Dothideales</taxon>
        <taxon>Saccotheciaceae</taxon>
        <taxon>Aureobasidium</taxon>
    </lineage>
</organism>